<protein>
    <submittedName>
        <fullName evidence="2">Uncharacterized protein</fullName>
    </submittedName>
</protein>
<name>A0A368GQC8_ANCCA</name>
<dbReference type="OrthoDB" id="269822at2759"/>
<organism evidence="2 3">
    <name type="scientific">Ancylostoma caninum</name>
    <name type="common">Dog hookworm</name>
    <dbReference type="NCBI Taxonomy" id="29170"/>
    <lineage>
        <taxon>Eukaryota</taxon>
        <taxon>Metazoa</taxon>
        <taxon>Ecdysozoa</taxon>
        <taxon>Nematoda</taxon>
        <taxon>Chromadorea</taxon>
        <taxon>Rhabditida</taxon>
        <taxon>Rhabditina</taxon>
        <taxon>Rhabditomorpha</taxon>
        <taxon>Strongyloidea</taxon>
        <taxon>Ancylostomatidae</taxon>
        <taxon>Ancylostomatinae</taxon>
        <taxon>Ancylostoma</taxon>
    </lineage>
</organism>
<evidence type="ECO:0000313" key="2">
    <source>
        <dbReference type="EMBL" id="RCN45808.1"/>
    </source>
</evidence>
<evidence type="ECO:0000313" key="3">
    <source>
        <dbReference type="Proteomes" id="UP000252519"/>
    </source>
</evidence>
<proteinExistence type="predicted"/>
<feature type="region of interest" description="Disordered" evidence="1">
    <location>
        <begin position="1"/>
        <end position="123"/>
    </location>
</feature>
<reference evidence="2 3" key="1">
    <citation type="submission" date="2014-10" db="EMBL/GenBank/DDBJ databases">
        <title>Draft genome of the hookworm Ancylostoma caninum.</title>
        <authorList>
            <person name="Mitreva M."/>
        </authorList>
    </citation>
    <scope>NUCLEOTIDE SEQUENCE [LARGE SCALE GENOMIC DNA]</scope>
    <source>
        <strain evidence="2 3">Baltimore</strain>
    </source>
</reference>
<evidence type="ECO:0000256" key="1">
    <source>
        <dbReference type="SAM" id="MobiDB-lite"/>
    </source>
</evidence>
<dbReference type="Proteomes" id="UP000252519">
    <property type="component" value="Unassembled WGS sequence"/>
</dbReference>
<keyword evidence="3" id="KW-1185">Reference proteome</keyword>
<sequence>MKKFRLGTDTSSGSNRSKKTTSSSSSVQKHFPRYIQSLFRGRMGTDPCKRHPRRDSNESNTSDSDAVLEFTRKLQNYPPNRRETQRQMFRSCDQPDSQQGRQSGHGFLPELEIHGASPPRSPGCPSRISFEDSHLLFDSRRPSSPQAIPGVPQIEIRRPSALSQFEFGYFVNSPELIGNEVSCTMKQDFYG</sequence>
<feature type="compositionally biased region" description="Low complexity" evidence="1">
    <location>
        <begin position="10"/>
        <end position="26"/>
    </location>
</feature>
<dbReference type="STRING" id="29170.A0A368GQC8"/>
<dbReference type="AlphaFoldDB" id="A0A368GQC8"/>
<accession>A0A368GQC8</accession>
<dbReference type="EMBL" id="JOJR01000092">
    <property type="protein sequence ID" value="RCN45808.1"/>
    <property type="molecule type" value="Genomic_DNA"/>
</dbReference>
<gene>
    <name evidence="2" type="ORF">ANCCAN_08197</name>
</gene>
<comment type="caution">
    <text evidence="2">The sequence shown here is derived from an EMBL/GenBank/DDBJ whole genome shotgun (WGS) entry which is preliminary data.</text>
</comment>